<keyword evidence="3" id="KW-1185">Reference proteome</keyword>
<reference evidence="2" key="1">
    <citation type="journal article" date="2023" name="Mol. Phylogenet. Evol.">
        <title>Genome-scale phylogeny and comparative genomics of the fungal order Sordariales.</title>
        <authorList>
            <person name="Hensen N."/>
            <person name="Bonometti L."/>
            <person name="Westerberg I."/>
            <person name="Brannstrom I.O."/>
            <person name="Guillou S."/>
            <person name="Cros-Aarteil S."/>
            <person name="Calhoun S."/>
            <person name="Haridas S."/>
            <person name="Kuo A."/>
            <person name="Mondo S."/>
            <person name="Pangilinan J."/>
            <person name="Riley R."/>
            <person name="LaButti K."/>
            <person name="Andreopoulos B."/>
            <person name="Lipzen A."/>
            <person name="Chen C."/>
            <person name="Yan M."/>
            <person name="Daum C."/>
            <person name="Ng V."/>
            <person name="Clum A."/>
            <person name="Steindorff A."/>
            <person name="Ohm R.A."/>
            <person name="Martin F."/>
            <person name="Silar P."/>
            <person name="Natvig D.O."/>
            <person name="Lalanne C."/>
            <person name="Gautier V."/>
            <person name="Ament-Velasquez S.L."/>
            <person name="Kruys A."/>
            <person name="Hutchinson M.I."/>
            <person name="Powell A.J."/>
            <person name="Barry K."/>
            <person name="Miller A.N."/>
            <person name="Grigoriev I.V."/>
            <person name="Debuchy R."/>
            <person name="Gladieux P."/>
            <person name="Hiltunen Thoren M."/>
            <person name="Johannesson H."/>
        </authorList>
    </citation>
    <scope>NUCLEOTIDE SEQUENCE</scope>
    <source>
        <strain evidence="2">CBS 892.96</strain>
    </source>
</reference>
<dbReference type="Gene3D" id="1.20.1280.50">
    <property type="match status" value="1"/>
</dbReference>
<feature type="domain" description="F-box" evidence="1">
    <location>
        <begin position="232"/>
        <end position="279"/>
    </location>
</feature>
<dbReference type="SMART" id="SM00256">
    <property type="entry name" value="FBOX"/>
    <property type="match status" value="1"/>
</dbReference>
<dbReference type="SUPFAM" id="SSF81383">
    <property type="entry name" value="F-box domain"/>
    <property type="match status" value="1"/>
</dbReference>
<name>A0AAN6WD13_9PEZI</name>
<dbReference type="AlphaFoldDB" id="A0AAN6WD13"/>
<dbReference type="InterPro" id="IPR036047">
    <property type="entry name" value="F-box-like_dom_sf"/>
</dbReference>
<sequence>MDETAGAADVSQSEQTMESLLNQARASLSKKQIKLALSDILAAIDLCGCNKSNTKQARHGKDKSCHLKQFVNAARSKDPDAIYDVAKTPCSCGFAWPSCSSPKHLEVVDLLTECLETDGHYASALATGLGLVRLRPTSAAGYCRAAKTIRLLLKLEKDGKKAKRVDAKVERALKAIGKDAGLTNARLYAFMKRLVQAGLNNTSEKYRADAHDEYDQILLRMAHSLKLQDSLRDPAAKLPLELLREIFSYLGTADVIRSLRVSKKWNRIIKHDTLLWGQVRLTQPRNPGHRVFATWLRGHQGVRSLVIDEVSDFGLSAKRLYMLLFGLPSLQRLVIKTAAPHRCDSIQALDPAPGPRQRLGLTQLSLDGYLAPNSLMIQLLELSSQTLEILDLIKTGGKPERAIEAVRMPKLRRLQVNAEMTGRRIEDHLLRVPEMVASTPSLEAFYLNGFLLSWSPGQPSPQGWPLLTHAAFGAAMDISADTPTTTLLPRLFPPMTDRMEKIEILALNPVIAHNYLFTVMDGAEARHPLHSKEMGWEFDEDALPKLTNLDLFRSRCALDPDLLGRLLAVPAASEGGLSVLELAIEQQYAIRHPGLWCPAVPHESIGVPEEAFAWVESKKIQHLGLYFFNYHRFSFQYGQRFDGQPFLNWLDNFPALGSVAVYPDYPGEGMMGFIGKLILHPRVRTIFQDSLRTGYEWDEASLLAMREKVDLFHCDFGLPYGPSLFKNW</sequence>
<evidence type="ECO:0000313" key="3">
    <source>
        <dbReference type="Proteomes" id="UP001302321"/>
    </source>
</evidence>
<organism evidence="2 3">
    <name type="scientific">Triangularia setosa</name>
    <dbReference type="NCBI Taxonomy" id="2587417"/>
    <lineage>
        <taxon>Eukaryota</taxon>
        <taxon>Fungi</taxon>
        <taxon>Dikarya</taxon>
        <taxon>Ascomycota</taxon>
        <taxon>Pezizomycotina</taxon>
        <taxon>Sordariomycetes</taxon>
        <taxon>Sordariomycetidae</taxon>
        <taxon>Sordariales</taxon>
        <taxon>Podosporaceae</taxon>
        <taxon>Triangularia</taxon>
    </lineage>
</organism>
<accession>A0AAN6WD13</accession>
<reference evidence="2" key="2">
    <citation type="submission" date="2023-05" db="EMBL/GenBank/DDBJ databases">
        <authorList>
            <consortium name="Lawrence Berkeley National Laboratory"/>
            <person name="Steindorff A."/>
            <person name="Hensen N."/>
            <person name="Bonometti L."/>
            <person name="Westerberg I."/>
            <person name="Brannstrom I.O."/>
            <person name="Guillou S."/>
            <person name="Cros-Aarteil S."/>
            <person name="Calhoun S."/>
            <person name="Haridas S."/>
            <person name="Kuo A."/>
            <person name="Mondo S."/>
            <person name="Pangilinan J."/>
            <person name="Riley R."/>
            <person name="Labutti K."/>
            <person name="Andreopoulos B."/>
            <person name="Lipzen A."/>
            <person name="Chen C."/>
            <person name="Yanf M."/>
            <person name="Daum C."/>
            <person name="Ng V."/>
            <person name="Clum A."/>
            <person name="Ohm R."/>
            <person name="Martin F."/>
            <person name="Silar P."/>
            <person name="Natvig D."/>
            <person name="Lalanne C."/>
            <person name="Gautier V."/>
            <person name="Ament-Velasquez S.L."/>
            <person name="Kruys A."/>
            <person name="Hutchinson M.I."/>
            <person name="Powell A.J."/>
            <person name="Barry K."/>
            <person name="Miller A.N."/>
            <person name="Grigoriev I.V."/>
            <person name="Debuchy R."/>
            <person name="Gladieux P."/>
            <person name="Thoren M.H."/>
            <person name="Johannesson H."/>
        </authorList>
    </citation>
    <scope>NUCLEOTIDE SEQUENCE</scope>
    <source>
        <strain evidence="2">CBS 892.96</strain>
    </source>
</reference>
<dbReference type="CDD" id="cd09917">
    <property type="entry name" value="F-box_SF"/>
    <property type="match status" value="1"/>
</dbReference>
<comment type="caution">
    <text evidence="2">The sequence shown here is derived from an EMBL/GenBank/DDBJ whole genome shotgun (WGS) entry which is preliminary data.</text>
</comment>
<dbReference type="EMBL" id="MU866142">
    <property type="protein sequence ID" value="KAK4178317.1"/>
    <property type="molecule type" value="Genomic_DNA"/>
</dbReference>
<evidence type="ECO:0000259" key="1">
    <source>
        <dbReference type="PROSITE" id="PS50181"/>
    </source>
</evidence>
<evidence type="ECO:0000313" key="2">
    <source>
        <dbReference type="EMBL" id="KAK4178317.1"/>
    </source>
</evidence>
<protein>
    <recommendedName>
        <fullName evidence="1">F-box domain-containing protein</fullName>
    </recommendedName>
</protein>
<dbReference type="InterPro" id="IPR001810">
    <property type="entry name" value="F-box_dom"/>
</dbReference>
<gene>
    <name evidence="2" type="ORF">QBC36DRAFT_234709</name>
</gene>
<dbReference type="PROSITE" id="PS50181">
    <property type="entry name" value="FBOX"/>
    <property type="match status" value="1"/>
</dbReference>
<dbReference type="Proteomes" id="UP001302321">
    <property type="component" value="Unassembled WGS sequence"/>
</dbReference>
<dbReference type="Pfam" id="PF12937">
    <property type="entry name" value="F-box-like"/>
    <property type="match status" value="1"/>
</dbReference>
<proteinExistence type="predicted"/>